<gene>
    <name evidence="3" type="ORF">BG57_05145</name>
    <name evidence="2" type="ORF">GCM10010985_40030</name>
</gene>
<dbReference type="eggNOG" id="COG5470">
    <property type="taxonomic scope" value="Bacteria"/>
</dbReference>
<dbReference type="EMBL" id="JFHE01000012">
    <property type="protein sequence ID" value="KDR34634.1"/>
    <property type="molecule type" value="Genomic_DNA"/>
</dbReference>
<evidence type="ECO:0000313" key="4">
    <source>
        <dbReference type="Proteomes" id="UP000027439"/>
    </source>
</evidence>
<dbReference type="Proteomes" id="UP000597138">
    <property type="component" value="Unassembled WGS sequence"/>
</dbReference>
<evidence type="ECO:0000313" key="5">
    <source>
        <dbReference type="Proteomes" id="UP000597138"/>
    </source>
</evidence>
<protein>
    <recommendedName>
        <fullName evidence="1">DUF1330 domain-containing protein</fullName>
    </recommendedName>
</protein>
<dbReference type="RefSeq" id="WP_035965529.1">
    <property type="nucleotide sequence ID" value="NZ_BMEG01000006.1"/>
</dbReference>
<organism evidence="3 4">
    <name type="scientific">Caballeronia grimmiae</name>
    <dbReference type="NCBI Taxonomy" id="1071679"/>
    <lineage>
        <taxon>Bacteria</taxon>
        <taxon>Pseudomonadati</taxon>
        <taxon>Pseudomonadota</taxon>
        <taxon>Betaproteobacteria</taxon>
        <taxon>Burkholderiales</taxon>
        <taxon>Burkholderiaceae</taxon>
        <taxon>Caballeronia</taxon>
    </lineage>
</organism>
<dbReference type="Gene3D" id="3.30.70.100">
    <property type="match status" value="1"/>
</dbReference>
<dbReference type="PANTHER" id="PTHR41521">
    <property type="match status" value="1"/>
</dbReference>
<dbReference type="EMBL" id="BMEG01000006">
    <property type="protein sequence ID" value="GGD81529.1"/>
    <property type="molecule type" value="Genomic_DNA"/>
</dbReference>
<accession>A0A069P435</accession>
<dbReference type="AlphaFoldDB" id="A0A069P435"/>
<feature type="domain" description="DUF1330" evidence="1">
    <location>
        <begin position="2"/>
        <end position="95"/>
    </location>
</feature>
<keyword evidence="5" id="KW-1185">Reference proteome</keyword>
<evidence type="ECO:0000259" key="1">
    <source>
        <dbReference type="Pfam" id="PF07045"/>
    </source>
</evidence>
<comment type="caution">
    <text evidence="3">The sequence shown here is derived from an EMBL/GenBank/DDBJ whole genome shotgun (WGS) entry which is preliminary data.</text>
</comment>
<dbReference type="Proteomes" id="UP000027439">
    <property type="component" value="Unassembled WGS sequence"/>
</dbReference>
<dbReference type="OrthoDB" id="516779at2"/>
<reference evidence="2" key="4">
    <citation type="submission" date="2024-05" db="EMBL/GenBank/DDBJ databases">
        <authorList>
            <person name="Sun Q."/>
            <person name="Zhou Y."/>
        </authorList>
    </citation>
    <scope>NUCLEOTIDE SEQUENCE</scope>
    <source>
        <strain evidence="2">CGMCC 1.11013</strain>
    </source>
</reference>
<evidence type="ECO:0000313" key="3">
    <source>
        <dbReference type="EMBL" id="KDR34634.1"/>
    </source>
</evidence>
<dbReference type="InterPro" id="IPR011008">
    <property type="entry name" value="Dimeric_a/b-barrel"/>
</dbReference>
<reference evidence="2" key="1">
    <citation type="journal article" date="2014" name="Int. J. Syst. Evol. Microbiol.">
        <title>Complete genome of a new Firmicutes species belonging to the dominant human colonic microbiota ('Ruminococcus bicirculans') reveals two chromosomes and a selective capacity to utilize plant glucans.</title>
        <authorList>
            <consortium name="NISC Comparative Sequencing Program"/>
            <person name="Wegmann U."/>
            <person name="Louis P."/>
            <person name="Goesmann A."/>
            <person name="Henrissat B."/>
            <person name="Duncan S.H."/>
            <person name="Flint H.J."/>
        </authorList>
    </citation>
    <scope>NUCLEOTIDE SEQUENCE</scope>
    <source>
        <strain evidence="2">CGMCC 1.11013</strain>
    </source>
</reference>
<dbReference type="Pfam" id="PF07045">
    <property type="entry name" value="DUF1330"/>
    <property type="match status" value="1"/>
</dbReference>
<dbReference type="STRING" id="1071679.BG57_05145"/>
<dbReference type="InterPro" id="IPR010753">
    <property type="entry name" value="DUF1330"/>
</dbReference>
<reference evidence="5" key="3">
    <citation type="journal article" date="2019" name="Int. J. Syst. Evol. Microbiol.">
        <title>The Global Catalogue of Microorganisms (GCM) 10K type strain sequencing project: providing services to taxonomists for standard genome sequencing and annotation.</title>
        <authorList>
            <consortium name="The Broad Institute Genomics Platform"/>
            <consortium name="The Broad Institute Genome Sequencing Center for Infectious Disease"/>
            <person name="Wu L."/>
            <person name="Ma J."/>
        </authorList>
    </citation>
    <scope>NUCLEOTIDE SEQUENCE [LARGE SCALE GENOMIC DNA]</scope>
    <source>
        <strain evidence="5">CGMCC 1.11013</strain>
    </source>
</reference>
<reference evidence="3 4" key="2">
    <citation type="submission" date="2014-03" db="EMBL/GenBank/DDBJ databases">
        <title>Draft Genome Sequences of Four Burkholderia Strains.</title>
        <authorList>
            <person name="Liu X.Y."/>
            <person name="Li C.X."/>
            <person name="Xu J.H."/>
        </authorList>
    </citation>
    <scope>NUCLEOTIDE SEQUENCE [LARGE SCALE GENOMIC DNA]</scope>
    <source>
        <strain evidence="3 4">R27</strain>
    </source>
</reference>
<dbReference type="SUPFAM" id="SSF54909">
    <property type="entry name" value="Dimeric alpha+beta barrel"/>
    <property type="match status" value="1"/>
</dbReference>
<name>A0A069P435_9BURK</name>
<sequence>MTAYAIGHLHEVDMCADIVEYLEQIDDTLAPFGGRFIIHGGQCELREGEWKGDLIVIAFPDLAHARDWYASDAYQRILPLRTRHARGAVFFIDGVDASHKATDILR</sequence>
<evidence type="ECO:0000313" key="2">
    <source>
        <dbReference type="EMBL" id="GGD81529.1"/>
    </source>
</evidence>
<dbReference type="PANTHER" id="PTHR41521:SF4">
    <property type="entry name" value="BLR0684 PROTEIN"/>
    <property type="match status" value="1"/>
</dbReference>
<proteinExistence type="predicted"/>